<comment type="caution">
    <text evidence="2">The sequence shown here is derived from an EMBL/GenBank/DDBJ whole genome shotgun (WGS) entry which is preliminary data.</text>
</comment>
<dbReference type="InterPro" id="IPR003735">
    <property type="entry name" value="Metal_Tscrpt_repr"/>
</dbReference>
<dbReference type="EMBL" id="QWGP01000012">
    <property type="protein sequence ID" value="RHZ94455.1"/>
    <property type="molecule type" value="Genomic_DNA"/>
</dbReference>
<evidence type="ECO:0000313" key="3">
    <source>
        <dbReference type="Proteomes" id="UP000266305"/>
    </source>
</evidence>
<evidence type="ECO:0000313" key="2">
    <source>
        <dbReference type="EMBL" id="RHZ94455.1"/>
    </source>
</evidence>
<dbReference type="AlphaFoldDB" id="A0AAX1UKC8"/>
<name>A0AAX1UKC8_CERSP</name>
<dbReference type="InterPro" id="IPR038390">
    <property type="entry name" value="Metal_Tscrpt_repr_sf"/>
</dbReference>
<reference evidence="2 3" key="1">
    <citation type="submission" date="2018-08" db="EMBL/GenBank/DDBJ databases">
        <title>Draft genome sequence of Rhodobacter sphaeroides FY.</title>
        <authorList>
            <person name="Rayyan A."/>
            <person name="Meyer T.E."/>
            <person name="Kyndt J.A."/>
        </authorList>
    </citation>
    <scope>NUCLEOTIDE SEQUENCE [LARGE SCALE GENOMIC DNA]</scope>
    <source>
        <strain evidence="2 3">FY</strain>
    </source>
</reference>
<evidence type="ECO:0000256" key="1">
    <source>
        <dbReference type="ARBA" id="ARBA00005260"/>
    </source>
</evidence>
<sequence length="90" mass="9749">MAHLTKDKSKTLARVRRLKGQIEAVERAIEAEADCAALLQLVAAVRGAAGGLTADLLEEHLEHHVAGVEDAAARRRGAEEMIAAFRTYMK</sequence>
<dbReference type="PANTHER" id="PTHR33677">
    <property type="entry name" value="TRANSCRIPTIONAL REPRESSOR FRMR-RELATED"/>
    <property type="match status" value="1"/>
</dbReference>
<dbReference type="CDD" id="cd10153">
    <property type="entry name" value="RcnR-FrmR-like_DUF156"/>
    <property type="match status" value="1"/>
</dbReference>
<dbReference type="GO" id="GO:0046872">
    <property type="term" value="F:metal ion binding"/>
    <property type="evidence" value="ECO:0007669"/>
    <property type="project" value="InterPro"/>
</dbReference>
<dbReference type="PANTHER" id="PTHR33677:SF5">
    <property type="entry name" value="TRANSCRIPTIONAL REPRESSOR FRMR"/>
    <property type="match status" value="1"/>
</dbReference>
<dbReference type="Pfam" id="PF02583">
    <property type="entry name" value="Trns_repr_metal"/>
    <property type="match status" value="1"/>
</dbReference>
<comment type="similarity">
    <text evidence="1">Belongs to the FrmR/RcnR family.</text>
</comment>
<dbReference type="RefSeq" id="WP_002723596.1">
    <property type="nucleotide sequence ID" value="NZ_BJXO01000016.1"/>
</dbReference>
<accession>A0AAX1UKC8</accession>
<organism evidence="2 3">
    <name type="scientific">Cereibacter sphaeroides</name>
    <name type="common">Rhodobacter sphaeroides</name>
    <dbReference type="NCBI Taxonomy" id="1063"/>
    <lineage>
        <taxon>Bacteria</taxon>
        <taxon>Pseudomonadati</taxon>
        <taxon>Pseudomonadota</taxon>
        <taxon>Alphaproteobacteria</taxon>
        <taxon>Rhodobacterales</taxon>
        <taxon>Paracoccaceae</taxon>
        <taxon>Cereibacter</taxon>
    </lineage>
</organism>
<dbReference type="Gene3D" id="1.20.58.1000">
    <property type="entry name" value="Metal-sensitive repressor, helix protomer"/>
    <property type="match status" value="1"/>
</dbReference>
<proteinExistence type="inferred from homology"/>
<dbReference type="GO" id="GO:0045892">
    <property type="term" value="P:negative regulation of DNA-templated transcription"/>
    <property type="evidence" value="ECO:0007669"/>
    <property type="project" value="UniProtKB-ARBA"/>
</dbReference>
<dbReference type="Proteomes" id="UP000266305">
    <property type="component" value="Unassembled WGS sequence"/>
</dbReference>
<dbReference type="GeneID" id="3721382"/>
<protein>
    <submittedName>
        <fullName evidence="2">Metal/formaldehyde-sensitive transcriptional repressor</fullName>
    </submittedName>
</protein>
<dbReference type="GO" id="GO:0003677">
    <property type="term" value="F:DNA binding"/>
    <property type="evidence" value="ECO:0007669"/>
    <property type="project" value="InterPro"/>
</dbReference>
<gene>
    <name evidence="2" type="ORF">D1114_11945</name>
</gene>